<dbReference type="EnsemblMetazoa" id="CLYHEMT023403.1">
    <property type="protein sequence ID" value="CLYHEMP023403.1"/>
    <property type="gene ID" value="CLYHEMG023403"/>
</dbReference>
<dbReference type="AlphaFoldDB" id="A0A7M5XJS0"/>
<dbReference type="Proteomes" id="UP000594262">
    <property type="component" value="Unplaced"/>
</dbReference>
<protein>
    <recommendedName>
        <fullName evidence="3">C2H2-type domain-containing protein</fullName>
    </recommendedName>
</protein>
<proteinExistence type="predicted"/>
<evidence type="ECO:0008006" key="3">
    <source>
        <dbReference type="Google" id="ProtNLM"/>
    </source>
</evidence>
<organism evidence="1 2">
    <name type="scientific">Clytia hemisphaerica</name>
    <dbReference type="NCBI Taxonomy" id="252671"/>
    <lineage>
        <taxon>Eukaryota</taxon>
        <taxon>Metazoa</taxon>
        <taxon>Cnidaria</taxon>
        <taxon>Hydrozoa</taxon>
        <taxon>Hydroidolina</taxon>
        <taxon>Leptothecata</taxon>
        <taxon>Obeliida</taxon>
        <taxon>Clytiidae</taxon>
        <taxon>Clytia</taxon>
    </lineage>
</organism>
<name>A0A7M5XJS0_9CNID</name>
<sequence>MLFPKRYFEYSHETHKRKKHVQIKEKEKTSRCSKCGICFNSVSHLTVHIQSNFKEIVQPNGKSKSKELSTKIHQNQNLFDVVSLIVENKDERRLSKITHLKY</sequence>
<dbReference type="InterPro" id="IPR036236">
    <property type="entry name" value="Znf_C2H2_sf"/>
</dbReference>
<accession>A0A7M5XJS0</accession>
<reference evidence="1" key="1">
    <citation type="submission" date="2021-01" db="UniProtKB">
        <authorList>
            <consortium name="EnsemblMetazoa"/>
        </authorList>
    </citation>
    <scope>IDENTIFICATION</scope>
</reference>
<dbReference type="SUPFAM" id="SSF57667">
    <property type="entry name" value="beta-beta-alpha zinc fingers"/>
    <property type="match status" value="1"/>
</dbReference>
<evidence type="ECO:0000313" key="1">
    <source>
        <dbReference type="EnsemblMetazoa" id="CLYHEMP023403.1"/>
    </source>
</evidence>
<evidence type="ECO:0000313" key="2">
    <source>
        <dbReference type="Proteomes" id="UP000594262"/>
    </source>
</evidence>
<keyword evidence="2" id="KW-1185">Reference proteome</keyword>